<dbReference type="PRINTS" id="PR00173">
    <property type="entry name" value="EDTRNSPORT"/>
</dbReference>
<evidence type="ECO:0000256" key="2">
    <source>
        <dbReference type="SAM" id="Phobius"/>
    </source>
</evidence>
<dbReference type="PANTHER" id="PTHR30354">
    <property type="entry name" value="GNT FAMILY GLUCONATE TRANSPORTER"/>
    <property type="match status" value="1"/>
</dbReference>
<feature type="transmembrane region" description="Helical" evidence="2">
    <location>
        <begin position="258"/>
        <end position="281"/>
    </location>
</feature>
<feature type="transmembrane region" description="Helical" evidence="2">
    <location>
        <begin position="367"/>
        <end position="395"/>
    </location>
</feature>
<dbReference type="PANTHER" id="PTHR30354:SF11">
    <property type="entry name" value="PERMEASE"/>
    <property type="match status" value="1"/>
</dbReference>
<feature type="transmembrane region" description="Helical" evidence="2">
    <location>
        <begin position="287"/>
        <end position="309"/>
    </location>
</feature>
<feature type="transmembrane region" description="Helical" evidence="2">
    <location>
        <begin position="7"/>
        <end position="24"/>
    </location>
</feature>
<feature type="transmembrane region" description="Helical" evidence="2">
    <location>
        <begin position="407"/>
        <end position="425"/>
    </location>
</feature>
<evidence type="ECO:0000313" key="4">
    <source>
        <dbReference type="Proteomes" id="UP000298111"/>
    </source>
</evidence>
<dbReference type="Pfam" id="PF02447">
    <property type="entry name" value="GntP_permease"/>
    <property type="match status" value="1"/>
</dbReference>
<feature type="transmembrane region" description="Helical" evidence="2">
    <location>
        <begin position="105"/>
        <end position="129"/>
    </location>
</feature>
<dbReference type="GeneID" id="75180361"/>
<dbReference type="GO" id="GO:0015128">
    <property type="term" value="F:gluconate transmembrane transporter activity"/>
    <property type="evidence" value="ECO:0007669"/>
    <property type="project" value="InterPro"/>
</dbReference>
<proteinExistence type="predicted"/>
<gene>
    <name evidence="3" type="ORF">D8771_10170</name>
</gene>
<feature type="transmembrane region" description="Helical" evidence="2">
    <location>
        <begin position="445"/>
        <end position="467"/>
    </location>
</feature>
<feature type="region of interest" description="Disordered" evidence="1">
    <location>
        <begin position="212"/>
        <end position="235"/>
    </location>
</feature>
<evidence type="ECO:0000256" key="1">
    <source>
        <dbReference type="SAM" id="MobiDB-lite"/>
    </source>
</evidence>
<dbReference type="RefSeq" id="WP_030405980.1">
    <property type="nucleotide sequence ID" value="NZ_BBQG01000025.1"/>
</dbReference>
<sequence>MGNAAPLVHTAVAIAAVVVLILKFGVNPALALVLGAVYLGIACGLDPAHTLEVVNRGFGDLMAKVGLLIVLGVLLGTLLSALGAIDKLMALLLRRLGPKLLPYSFAVLMGTVLQFIFTDVLLMVTAPLARTLGPRIGRYGVARMAAAMALGLEVGVALSVPGIGTLALAGLLHVPLGIMLLYGFPLAAVTIVLTLLLFSALARHGFWDPERDERPAAADRSGAVRRHTAGNRPGTPVKGALARVGGAAMWQPANPPPLALSLSPLLIALLMMATGAVAQAAEWRSPLVTFLGHPVAGLLTGLICACLIARRRLPEGAVGEVFGESYRASGQVLVLRGVGGSLAAVVGAVGLGGIIEDSVGQDPWAPLALVWALAAVLHIAIGSVITAAITAAGVLAPVAPELDVQPVLVALAAGAGSLFAIHATSNTFWLLQSLLGQTPRGALKTVTVTVSAASLIALGLIHVLSLVV</sequence>
<feature type="transmembrane region" description="Helical" evidence="2">
    <location>
        <begin position="178"/>
        <end position="201"/>
    </location>
</feature>
<dbReference type="AlphaFoldDB" id="A0A6C1C7Z9"/>
<feature type="transmembrane region" description="Helical" evidence="2">
    <location>
        <begin position="150"/>
        <end position="172"/>
    </location>
</feature>
<keyword evidence="2" id="KW-1133">Transmembrane helix</keyword>
<dbReference type="EMBL" id="RCIY01000044">
    <property type="protein sequence ID" value="TGG85531.1"/>
    <property type="molecule type" value="Genomic_DNA"/>
</dbReference>
<reference evidence="3 4" key="1">
    <citation type="submission" date="2018-10" db="EMBL/GenBank/DDBJ databases">
        <title>Isolation of pseudouridimycin from Streptomyces albus DSM 40763.</title>
        <authorList>
            <person name="Rosenqvist P."/>
            <person name="Metsae-Ketelae M."/>
            <person name="Virta P."/>
        </authorList>
    </citation>
    <scope>NUCLEOTIDE SEQUENCE [LARGE SCALE GENOMIC DNA]</scope>
    <source>
        <strain evidence="3 4">DSM 40763</strain>
    </source>
</reference>
<evidence type="ECO:0000313" key="3">
    <source>
        <dbReference type="EMBL" id="TGG85531.1"/>
    </source>
</evidence>
<accession>A0A6C1C7Z9</accession>
<dbReference type="InterPro" id="IPR003474">
    <property type="entry name" value="Glcn_transporter"/>
</dbReference>
<dbReference type="GO" id="GO:0005886">
    <property type="term" value="C:plasma membrane"/>
    <property type="evidence" value="ECO:0007669"/>
    <property type="project" value="TreeGrafter"/>
</dbReference>
<comment type="caution">
    <text evidence="3">The sequence shown here is derived from an EMBL/GenBank/DDBJ whole genome shotgun (WGS) entry which is preliminary data.</text>
</comment>
<name>A0A6C1C7Z9_9ACTN</name>
<keyword evidence="2" id="KW-0472">Membrane</keyword>
<protein>
    <submittedName>
        <fullName evidence="3">Gluconate permease</fullName>
    </submittedName>
</protein>
<organism evidence="3 4">
    <name type="scientific">Streptomyces albus</name>
    <dbReference type="NCBI Taxonomy" id="1888"/>
    <lineage>
        <taxon>Bacteria</taxon>
        <taxon>Bacillati</taxon>
        <taxon>Actinomycetota</taxon>
        <taxon>Actinomycetes</taxon>
        <taxon>Kitasatosporales</taxon>
        <taxon>Streptomycetaceae</taxon>
        <taxon>Streptomyces</taxon>
    </lineage>
</organism>
<keyword evidence="2" id="KW-0812">Transmembrane</keyword>
<dbReference type="Proteomes" id="UP000298111">
    <property type="component" value="Unassembled WGS sequence"/>
</dbReference>
<feature type="transmembrane region" description="Helical" evidence="2">
    <location>
        <begin position="333"/>
        <end position="355"/>
    </location>
</feature>
<feature type="transmembrane region" description="Helical" evidence="2">
    <location>
        <begin position="61"/>
        <end position="85"/>
    </location>
</feature>